<dbReference type="AlphaFoldDB" id="A0A380RWL5"/>
<evidence type="ECO:0000313" key="3">
    <source>
        <dbReference type="Proteomes" id="UP000255423"/>
    </source>
</evidence>
<feature type="chain" id="PRO_5016987319" evidence="1">
    <location>
        <begin position="21"/>
        <end position="771"/>
    </location>
</feature>
<keyword evidence="1" id="KW-0732">Signal</keyword>
<name>A0A380RWL5_FIBSU</name>
<dbReference type="RefSeq" id="WP_109572410.1">
    <property type="nucleotide sequence ID" value="NZ_UHJL01000001.1"/>
</dbReference>
<proteinExistence type="predicted"/>
<dbReference type="Proteomes" id="UP000255423">
    <property type="component" value="Unassembled WGS sequence"/>
</dbReference>
<evidence type="ECO:0000256" key="1">
    <source>
        <dbReference type="SAM" id="SignalP"/>
    </source>
</evidence>
<organism evidence="2 3">
    <name type="scientific">Fibrobacter succinogenes</name>
    <name type="common">Bacteroides succinogenes</name>
    <dbReference type="NCBI Taxonomy" id="833"/>
    <lineage>
        <taxon>Bacteria</taxon>
        <taxon>Pseudomonadati</taxon>
        <taxon>Fibrobacterota</taxon>
        <taxon>Fibrobacteria</taxon>
        <taxon>Fibrobacterales</taxon>
        <taxon>Fibrobacteraceae</taxon>
        <taxon>Fibrobacter</taxon>
    </lineage>
</organism>
<reference evidence="2 3" key="1">
    <citation type="submission" date="2017-08" db="EMBL/GenBank/DDBJ databases">
        <authorList>
            <person name="de Groot N.N."/>
        </authorList>
    </citation>
    <scope>NUCLEOTIDE SEQUENCE [LARGE SCALE GENOMIC DNA]</scope>
    <source>
        <strain evidence="2 3">HM2</strain>
    </source>
</reference>
<evidence type="ECO:0000313" key="2">
    <source>
        <dbReference type="EMBL" id="SUQ19916.1"/>
    </source>
</evidence>
<gene>
    <name evidence="2" type="ORF">SAMN05661053_1162</name>
</gene>
<accession>A0A380RWL5</accession>
<sequence>MIFRGLALASIAAIPALAQSAPDTASAIPSESSWTVNGSVGAEFGFHSVVTEKNESGKTFVNGADSIRPGKKYRNYFQVSGIFGALNAFVQMESPTGQKIEFTLDASSDRWNYFDPKYVQASYEDRMQKLILGDFYASNGDLYLAGVDVFGASYDFYLNLNRSENPLLVFSVFGGENQAPKLPGERDPDQYNKYIGLDEVEAQKMLIGGKLLWNAHKNVDVTVGFIGSKDYLEDPFLRDGTSDDVNLSNPMFSSKTFFGEVNGKVLGGRGTYNVQLGFGGADTVNVVAHRAVNAVFEEYGLDVSRFAQLRRLMNNTSQVNRMSREELELIFGDNMEMSVDDMRSELTRILKLAQEALKKHRDEKNDDPTDWTAQNLALSGSYNWKNSSTMIDAYFRFVGRNYYSAGSSDLLQNSRQLGAKLDQQIRDFWKLNFGYELNIENASGHGDAYNVFGFAEGSKLGLLPGADDDWLEKHEQDASRTLYIHDFELKNTFKVRDSIEVVARYAVNYRTRSTPQRLHGNYFASSGIYSDSWFNAQKGKPTVDVDTDDGSIQIDSARLAKYAALQGEDYLATQFEERLAKHVFELSATIKFPKNVLKVGGIWTYRTDMSKFNQDDLLNGFDFSDETYGILGYYFHGGDYLDARYPISLTTTLDRVRNTVSVTPRFRIYNRDDMSEFEWNLLDNAMIQLNPGFLDLMLHGNIRQNFMSRKEDGKDVHEMEMDVDLSAGLKFQFTERLGAEFTFGTFLNYRPDNESEDYRDIYGSVSVNYDF</sequence>
<protein>
    <submittedName>
        <fullName evidence="2">Uncharacterized protein</fullName>
    </submittedName>
</protein>
<feature type="signal peptide" evidence="1">
    <location>
        <begin position="1"/>
        <end position="20"/>
    </location>
</feature>
<dbReference type="EMBL" id="UHJL01000001">
    <property type="protein sequence ID" value="SUQ19916.1"/>
    <property type="molecule type" value="Genomic_DNA"/>
</dbReference>